<dbReference type="OrthoDB" id="18814at2759"/>
<dbReference type="GO" id="GO:0005886">
    <property type="term" value="C:plasma membrane"/>
    <property type="evidence" value="ECO:0007669"/>
    <property type="project" value="TreeGrafter"/>
</dbReference>
<organism evidence="2 3">
    <name type="scientific">Onchocerca flexuosa</name>
    <dbReference type="NCBI Taxonomy" id="387005"/>
    <lineage>
        <taxon>Eukaryota</taxon>
        <taxon>Metazoa</taxon>
        <taxon>Ecdysozoa</taxon>
        <taxon>Nematoda</taxon>
        <taxon>Chromadorea</taxon>
        <taxon>Rhabditida</taxon>
        <taxon>Spirurina</taxon>
        <taxon>Spiruromorpha</taxon>
        <taxon>Filarioidea</taxon>
        <taxon>Onchocercidae</taxon>
        <taxon>Onchocerca</taxon>
    </lineage>
</organism>
<dbReference type="GO" id="GO:0090482">
    <property type="term" value="F:vitamin transmembrane transporter activity"/>
    <property type="evidence" value="ECO:0007669"/>
    <property type="project" value="InterPro"/>
</dbReference>
<dbReference type="Pfam" id="PF01770">
    <property type="entry name" value="Folate_carrier"/>
    <property type="match status" value="1"/>
</dbReference>
<dbReference type="AlphaFoldDB" id="A0A238BLT0"/>
<keyword evidence="3" id="KW-1185">Reference proteome</keyword>
<accession>A0A238BLT0</accession>
<dbReference type="EMBL" id="KZ270130">
    <property type="protein sequence ID" value="OZC06361.1"/>
    <property type="molecule type" value="Genomic_DNA"/>
</dbReference>
<dbReference type="PANTHER" id="PTHR10686:SF20">
    <property type="entry name" value="FOLATE TRANSPORTER 1"/>
    <property type="match status" value="1"/>
</dbReference>
<comment type="similarity">
    <text evidence="1">Belongs to the reduced folate carrier (RFC) transporter (TC 2.A.48) family.</text>
</comment>
<dbReference type="PANTHER" id="PTHR10686">
    <property type="entry name" value="FOLATE TRANSPORTER"/>
    <property type="match status" value="1"/>
</dbReference>
<reference evidence="2 3" key="1">
    <citation type="submission" date="2015-12" db="EMBL/GenBank/DDBJ databases">
        <title>Draft genome of the nematode, Onchocerca flexuosa.</title>
        <authorList>
            <person name="Mitreva M."/>
        </authorList>
    </citation>
    <scope>NUCLEOTIDE SEQUENCE [LARGE SCALE GENOMIC DNA]</scope>
    <source>
        <strain evidence="2">Red Deer</strain>
    </source>
</reference>
<protein>
    <submittedName>
        <fullName evidence="2">Uncharacterized protein</fullName>
    </submittedName>
</protein>
<name>A0A238BLT0_9BILA</name>
<evidence type="ECO:0000313" key="2">
    <source>
        <dbReference type="EMBL" id="OZC06361.1"/>
    </source>
</evidence>
<evidence type="ECO:0000313" key="3">
    <source>
        <dbReference type="Proteomes" id="UP000242913"/>
    </source>
</evidence>
<dbReference type="Proteomes" id="UP000242913">
    <property type="component" value="Unassembled WGS sequence"/>
</dbReference>
<evidence type="ECO:0000256" key="1">
    <source>
        <dbReference type="ARBA" id="ARBA00005773"/>
    </source>
</evidence>
<proteinExistence type="inferred from homology"/>
<dbReference type="InterPro" id="IPR002666">
    <property type="entry name" value="Folate_carrier"/>
</dbReference>
<gene>
    <name evidence="2" type="ORF">X798_06657</name>
</gene>
<sequence>MRKITANRIQIDVMWKKKKSLIIVLVSAFGVIKEFRPATPFLTPYLISPPKNFTNEQVYSEVYPFWTYSYLVAL</sequence>
<feature type="non-terminal residue" evidence="2">
    <location>
        <position position="74"/>
    </location>
</feature>